<evidence type="ECO:0000313" key="1">
    <source>
        <dbReference type="EMBL" id="SSW96633.1"/>
    </source>
</evidence>
<gene>
    <name evidence="1" type="ORF">ARTV_3149</name>
</gene>
<protein>
    <submittedName>
        <fullName evidence="1">Uncharacterized protein</fullName>
    </submittedName>
</protein>
<accession>A0A3B0M340</accession>
<name>A0A3B0M340_9GAMM</name>
<proteinExistence type="predicted"/>
<organism evidence="1">
    <name type="scientific">Arsenophonus endosymbiont of Trialeurodes vaporariorum</name>
    <dbReference type="NCBI Taxonomy" id="235567"/>
    <lineage>
        <taxon>Bacteria</taxon>
        <taxon>Pseudomonadati</taxon>
        <taxon>Pseudomonadota</taxon>
        <taxon>Gammaproteobacteria</taxon>
        <taxon>Enterobacterales</taxon>
        <taxon>Morganellaceae</taxon>
        <taxon>Arsenophonus</taxon>
    </lineage>
</organism>
<sequence precursor="true">MALYTKYRLLILSISSILPLFFLPTAIDSLEQQQKYYCTGTIKDTENKDMGEWINFFTLILVI</sequence>
<dbReference type="EMBL" id="UFQR01000034">
    <property type="protein sequence ID" value="SSW96633.1"/>
    <property type="molecule type" value="Genomic_DNA"/>
</dbReference>
<dbReference type="AlphaFoldDB" id="A0A3B0M340"/>
<reference evidence="1" key="1">
    <citation type="submission" date="2018-04" db="EMBL/GenBank/DDBJ databases">
        <authorList>
            <person name="Go L.Y."/>
            <person name="Mitchell J.A."/>
        </authorList>
    </citation>
    <scope>NUCLEOTIDE SEQUENCE</scope>
    <source>
        <strain evidence="1">ARTV</strain>
    </source>
</reference>